<evidence type="ECO:0008006" key="4">
    <source>
        <dbReference type="Google" id="ProtNLM"/>
    </source>
</evidence>
<dbReference type="Gene3D" id="3.30.559.10">
    <property type="entry name" value="Chloramphenicol acetyltransferase-like domain"/>
    <property type="match status" value="2"/>
</dbReference>
<dbReference type="Proteomes" id="UP001321760">
    <property type="component" value="Unassembled WGS sequence"/>
</dbReference>
<organism evidence="2 3">
    <name type="scientific">Podospora aff. communis PSN243</name>
    <dbReference type="NCBI Taxonomy" id="3040156"/>
    <lineage>
        <taxon>Eukaryota</taxon>
        <taxon>Fungi</taxon>
        <taxon>Dikarya</taxon>
        <taxon>Ascomycota</taxon>
        <taxon>Pezizomycotina</taxon>
        <taxon>Sordariomycetes</taxon>
        <taxon>Sordariomycetidae</taxon>
        <taxon>Sordariales</taxon>
        <taxon>Podosporaceae</taxon>
        <taxon>Podospora</taxon>
    </lineage>
</organism>
<dbReference type="PANTHER" id="PTHR31642:SF310">
    <property type="entry name" value="FATTY ALCOHOL:CAFFEOYL-COA ACYLTRANSFERASE"/>
    <property type="match status" value="1"/>
</dbReference>
<comment type="caution">
    <text evidence="2">The sequence shown here is derived from an EMBL/GenBank/DDBJ whole genome shotgun (WGS) entry which is preliminary data.</text>
</comment>
<reference evidence="2" key="2">
    <citation type="submission" date="2023-05" db="EMBL/GenBank/DDBJ databases">
        <authorList>
            <consortium name="Lawrence Berkeley National Laboratory"/>
            <person name="Steindorff A."/>
            <person name="Hensen N."/>
            <person name="Bonometti L."/>
            <person name="Westerberg I."/>
            <person name="Brannstrom I.O."/>
            <person name="Guillou S."/>
            <person name="Cros-Aarteil S."/>
            <person name="Calhoun S."/>
            <person name="Haridas S."/>
            <person name="Kuo A."/>
            <person name="Mondo S."/>
            <person name="Pangilinan J."/>
            <person name="Riley R."/>
            <person name="Labutti K."/>
            <person name="Andreopoulos B."/>
            <person name="Lipzen A."/>
            <person name="Chen C."/>
            <person name="Yanf M."/>
            <person name="Daum C."/>
            <person name="Ng V."/>
            <person name="Clum A."/>
            <person name="Ohm R."/>
            <person name="Martin F."/>
            <person name="Silar P."/>
            <person name="Natvig D."/>
            <person name="Lalanne C."/>
            <person name="Gautier V."/>
            <person name="Ament-Velasquez S.L."/>
            <person name="Kruys A."/>
            <person name="Hutchinson M.I."/>
            <person name="Powell A.J."/>
            <person name="Barry K."/>
            <person name="Miller A.N."/>
            <person name="Grigoriev I.V."/>
            <person name="Debuchy R."/>
            <person name="Gladieux P."/>
            <person name="Thoren M.H."/>
            <person name="Johannesson H."/>
        </authorList>
    </citation>
    <scope>NUCLEOTIDE SEQUENCE</scope>
    <source>
        <strain evidence="2">PSN243</strain>
    </source>
</reference>
<evidence type="ECO:0000256" key="1">
    <source>
        <dbReference type="ARBA" id="ARBA00022679"/>
    </source>
</evidence>
<accession>A0AAV9G781</accession>
<sequence length="461" mass="50187">MDKAQWVSSLTEAVKLTPLDFTAPQGYIPIILGFHFPGSPLEATAHVKGRLARTLAKWPCLGGQFIAGGRGISPKLIYSKNGPTGLDAFPNEVFDWKGLHTNEFIWDEFSQLVAERGPAIAMDKDILCLLPEKIPGPGEGCHPVTLRVNFTKDRRGILLGLSLHHVIMDGAGVWDFLTCFAGLDAPDAGSDMVFFDRFLSQKGKFAEYNFDESNVPQPDPAAPPGVARIISITASVIDKLHRDASKIFKDSEEYDDSAYVSKTDISTFAPESILSRNTRQSLTSAEPYLGNAFLRVTSKAPAYMICACARAPPFPFLDPDHIAFVAYEIRKAILSLNDIEHLRAHLSIAANAAHPPDVDATVRRTIDRGVAGVDSSSWLGLGADLNFKIPGTEEHEDGGKPAFIRRAYAPFPGAMNLMPRRGGTKGDADWEVWVALRENDMERLVGKMVEGGVVEGGVVEG</sequence>
<keyword evidence="1" id="KW-0808">Transferase</keyword>
<evidence type="ECO:0000313" key="3">
    <source>
        <dbReference type="Proteomes" id="UP001321760"/>
    </source>
</evidence>
<dbReference type="InterPro" id="IPR023213">
    <property type="entry name" value="CAT-like_dom_sf"/>
</dbReference>
<protein>
    <recommendedName>
        <fullName evidence="4">Trichothecene 3-O-acetyltransferase</fullName>
    </recommendedName>
</protein>
<keyword evidence="3" id="KW-1185">Reference proteome</keyword>
<dbReference type="GO" id="GO:0016747">
    <property type="term" value="F:acyltransferase activity, transferring groups other than amino-acyl groups"/>
    <property type="evidence" value="ECO:0007669"/>
    <property type="project" value="TreeGrafter"/>
</dbReference>
<dbReference type="GO" id="GO:0044550">
    <property type="term" value="P:secondary metabolite biosynthetic process"/>
    <property type="evidence" value="ECO:0007669"/>
    <property type="project" value="TreeGrafter"/>
</dbReference>
<dbReference type="AlphaFoldDB" id="A0AAV9G781"/>
<dbReference type="EMBL" id="MU865983">
    <property type="protein sequence ID" value="KAK4443987.1"/>
    <property type="molecule type" value="Genomic_DNA"/>
</dbReference>
<dbReference type="InterPro" id="IPR050317">
    <property type="entry name" value="Plant_Fungal_Acyltransferase"/>
</dbReference>
<name>A0AAV9G781_9PEZI</name>
<proteinExistence type="predicted"/>
<reference evidence="2" key="1">
    <citation type="journal article" date="2023" name="Mol. Phylogenet. Evol.">
        <title>Genome-scale phylogeny and comparative genomics of the fungal order Sordariales.</title>
        <authorList>
            <person name="Hensen N."/>
            <person name="Bonometti L."/>
            <person name="Westerberg I."/>
            <person name="Brannstrom I.O."/>
            <person name="Guillou S."/>
            <person name="Cros-Aarteil S."/>
            <person name="Calhoun S."/>
            <person name="Haridas S."/>
            <person name="Kuo A."/>
            <person name="Mondo S."/>
            <person name="Pangilinan J."/>
            <person name="Riley R."/>
            <person name="LaButti K."/>
            <person name="Andreopoulos B."/>
            <person name="Lipzen A."/>
            <person name="Chen C."/>
            <person name="Yan M."/>
            <person name="Daum C."/>
            <person name="Ng V."/>
            <person name="Clum A."/>
            <person name="Steindorff A."/>
            <person name="Ohm R.A."/>
            <person name="Martin F."/>
            <person name="Silar P."/>
            <person name="Natvig D.O."/>
            <person name="Lalanne C."/>
            <person name="Gautier V."/>
            <person name="Ament-Velasquez S.L."/>
            <person name="Kruys A."/>
            <person name="Hutchinson M.I."/>
            <person name="Powell A.J."/>
            <person name="Barry K."/>
            <person name="Miller A.N."/>
            <person name="Grigoriev I.V."/>
            <person name="Debuchy R."/>
            <person name="Gladieux P."/>
            <person name="Hiltunen Thoren M."/>
            <person name="Johannesson H."/>
        </authorList>
    </citation>
    <scope>NUCLEOTIDE SEQUENCE</scope>
    <source>
        <strain evidence="2">PSN243</strain>
    </source>
</reference>
<evidence type="ECO:0000313" key="2">
    <source>
        <dbReference type="EMBL" id="KAK4443987.1"/>
    </source>
</evidence>
<dbReference type="PANTHER" id="PTHR31642">
    <property type="entry name" value="TRICHOTHECENE 3-O-ACETYLTRANSFERASE"/>
    <property type="match status" value="1"/>
</dbReference>
<gene>
    <name evidence="2" type="ORF">QBC34DRAFT_475916</name>
</gene>